<proteinExistence type="predicted"/>
<reference evidence="1 2" key="1">
    <citation type="submission" date="2016-06" db="EMBL/GenBank/DDBJ databases">
        <title>Acetobacter pasteurianus NBRC 3188 whole genome sequencing project.</title>
        <authorList>
            <person name="Matsutani M."/>
            <person name="Shiwa Y."/>
            <person name="Okamoto-Kainuma A."/>
            <person name="Ishikawa M."/>
            <person name="Koizumi Y."/>
            <person name="Yoshikawa H."/>
            <person name="Yakushi T."/>
            <person name="Matsushita K."/>
        </authorList>
    </citation>
    <scope>NUCLEOTIDE SEQUENCE [LARGE SCALE GENOMIC DNA]</scope>
    <source>
        <strain evidence="1 2">NBRC 3188</strain>
    </source>
</reference>
<dbReference type="Proteomes" id="UP000287300">
    <property type="component" value="Unassembled WGS sequence"/>
</dbReference>
<accession>A0A401WW87</accession>
<comment type="caution">
    <text evidence="1">The sequence shown here is derived from an EMBL/GenBank/DDBJ whole genome shotgun (WGS) entry which is preliminary data.</text>
</comment>
<name>A0A401WW87_ACEPA</name>
<sequence length="79" mass="8976">MAREFHISFHHVRLAQQEITKNIANTEDAYARSGSIPNFSKYELKAVSITAPEVAVILERNFPDYDSTWPWAEAEAPTP</sequence>
<dbReference type="RefSeq" id="WP_124296132.1">
    <property type="nucleotide sequence ID" value="NZ_BDES01000063.1"/>
</dbReference>
<evidence type="ECO:0000313" key="2">
    <source>
        <dbReference type="Proteomes" id="UP000287300"/>
    </source>
</evidence>
<dbReference type="AlphaFoldDB" id="A0A401WW87"/>
<organism evidence="1 2">
    <name type="scientific">Acetobacter pasteurianus NBRC 3188</name>
    <dbReference type="NCBI Taxonomy" id="1226663"/>
    <lineage>
        <taxon>Bacteria</taxon>
        <taxon>Pseudomonadati</taxon>
        <taxon>Pseudomonadota</taxon>
        <taxon>Alphaproteobacteria</taxon>
        <taxon>Acetobacterales</taxon>
        <taxon>Acetobacteraceae</taxon>
        <taxon>Acetobacter</taxon>
    </lineage>
</organism>
<dbReference type="EMBL" id="BDES01000063">
    <property type="protein sequence ID" value="GCD53598.1"/>
    <property type="molecule type" value="Genomic_DNA"/>
</dbReference>
<gene>
    <name evidence="1" type="ORF">NBRC3188_2295</name>
</gene>
<protein>
    <submittedName>
        <fullName evidence="1">Uncharacterized protein</fullName>
    </submittedName>
</protein>
<evidence type="ECO:0000313" key="1">
    <source>
        <dbReference type="EMBL" id="GCD53598.1"/>
    </source>
</evidence>